<feature type="region of interest" description="Disordered" evidence="21">
    <location>
        <begin position="249"/>
        <end position="278"/>
    </location>
</feature>
<dbReference type="InterPro" id="IPR036855">
    <property type="entry name" value="Znf_CCCH_sf"/>
</dbReference>
<keyword evidence="10 19" id="KW-0862">Zinc</keyword>
<dbReference type="FunFam" id="3.20.20.70:FF:000067">
    <property type="entry name" value="tRNA-dihydrouridine(47) synthase [NAD(P)(+)]"/>
    <property type="match status" value="1"/>
</dbReference>
<comment type="catalytic activity">
    <reaction evidence="16">
        <text>a 5,6-dihydrouridine in mRNA + NAD(+) = a uridine in mRNA + NADH + H(+)</text>
        <dbReference type="Rhea" id="RHEA:69851"/>
        <dbReference type="Rhea" id="RHEA-COMP:14658"/>
        <dbReference type="Rhea" id="RHEA-COMP:17789"/>
        <dbReference type="ChEBI" id="CHEBI:15378"/>
        <dbReference type="ChEBI" id="CHEBI:57540"/>
        <dbReference type="ChEBI" id="CHEBI:57945"/>
        <dbReference type="ChEBI" id="CHEBI:65315"/>
        <dbReference type="ChEBI" id="CHEBI:74443"/>
    </reaction>
    <physiologicalReaction direction="right-to-left" evidence="16">
        <dbReference type="Rhea" id="RHEA:69853"/>
    </physiologicalReaction>
</comment>
<feature type="region of interest" description="Disordered" evidence="21">
    <location>
        <begin position="779"/>
        <end position="799"/>
    </location>
</feature>
<feature type="domain" description="C3H1-type" evidence="22">
    <location>
        <begin position="85"/>
        <end position="112"/>
    </location>
</feature>
<dbReference type="GO" id="GO:0050660">
    <property type="term" value="F:flavin adenine dinucleotide binding"/>
    <property type="evidence" value="ECO:0007669"/>
    <property type="project" value="UniProtKB-UniRule"/>
</dbReference>
<protein>
    <recommendedName>
        <fullName evidence="2 20">tRNA-dihydrouridine(47) synthase [NAD(P)(+)]</fullName>
        <ecNumber evidence="20">1.3.1.-</ecNumber>
    </recommendedName>
    <alternativeName>
        <fullName evidence="20">tRNA-dihydrouridine synthase 3</fullName>
    </alternativeName>
</protein>
<evidence type="ECO:0000256" key="21">
    <source>
        <dbReference type="SAM" id="MobiDB-lite"/>
    </source>
</evidence>
<dbReference type="InterPro" id="IPR035587">
    <property type="entry name" value="DUS-like_FMN-bd"/>
</dbReference>
<evidence type="ECO:0000256" key="1">
    <source>
        <dbReference type="ARBA" id="ARBA00001917"/>
    </source>
</evidence>
<evidence type="ECO:0000256" key="6">
    <source>
        <dbReference type="ARBA" id="ARBA00022694"/>
    </source>
</evidence>
<organism evidence="23 24">
    <name type="scientific">Volvox africanus</name>
    <dbReference type="NCBI Taxonomy" id="51714"/>
    <lineage>
        <taxon>Eukaryota</taxon>
        <taxon>Viridiplantae</taxon>
        <taxon>Chlorophyta</taxon>
        <taxon>core chlorophytes</taxon>
        <taxon>Chlorophyceae</taxon>
        <taxon>CS clade</taxon>
        <taxon>Chlamydomonadales</taxon>
        <taxon>Volvocaceae</taxon>
        <taxon>Volvox</taxon>
    </lineage>
</organism>
<dbReference type="PANTHER" id="PTHR45846">
    <property type="entry name" value="TRNA-DIHYDROURIDINE(47) SYNTHASE [NAD(P)(+)]-LIKE"/>
    <property type="match status" value="1"/>
</dbReference>
<keyword evidence="8" id="KW-0677">Repeat</keyword>
<dbReference type="Gene3D" id="4.10.1000.10">
    <property type="entry name" value="Zinc finger, CCCH-type"/>
    <property type="match status" value="1"/>
</dbReference>
<keyword evidence="4 20" id="KW-0288">FMN</keyword>
<evidence type="ECO:0000256" key="14">
    <source>
        <dbReference type="ARBA" id="ARBA00045934"/>
    </source>
</evidence>
<keyword evidence="9 19" id="KW-0863">Zinc-finger</keyword>
<evidence type="ECO:0000256" key="19">
    <source>
        <dbReference type="PROSITE-ProRule" id="PRU00723"/>
    </source>
</evidence>
<evidence type="ECO:0000256" key="13">
    <source>
        <dbReference type="ARBA" id="ARBA00023027"/>
    </source>
</evidence>
<evidence type="ECO:0000256" key="2">
    <source>
        <dbReference type="ARBA" id="ARBA00012376"/>
    </source>
</evidence>
<evidence type="ECO:0000313" key="24">
    <source>
        <dbReference type="Proteomes" id="UP000747399"/>
    </source>
</evidence>
<feature type="region of interest" description="Disordered" evidence="21">
    <location>
        <begin position="311"/>
        <end position="365"/>
    </location>
</feature>
<dbReference type="Gene3D" id="3.20.20.70">
    <property type="entry name" value="Aldolase class I"/>
    <property type="match status" value="1"/>
</dbReference>
<evidence type="ECO:0000256" key="7">
    <source>
        <dbReference type="ARBA" id="ARBA00022723"/>
    </source>
</evidence>
<reference evidence="23" key="1">
    <citation type="journal article" date="2021" name="Proc. Natl. Acad. Sci. U.S.A.">
        <title>Three genomes in the algal genus Volvox reveal the fate of a haploid sex-determining region after a transition to homothallism.</title>
        <authorList>
            <person name="Yamamoto K."/>
            <person name="Hamaji T."/>
            <person name="Kawai-Toyooka H."/>
            <person name="Matsuzaki R."/>
            <person name="Takahashi F."/>
            <person name="Nishimura Y."/>
            <person name="Kawachi M."/>
            <person name="Noguchi H."/>
            <person name="Minakuchi Y."/>
            <person name="Umen J.G."/>
            <person name="Toyoda A."/>
            <person name="Nozaki H."/>
        </authorList>
    </citation>
    <scope>NUCLEOTIDE SEQUENCE</scope>
    <source>
        <strain evidence="23">NIES-3780</strain>
    </source>
</reference>
<evidence type="ECO:0000256" key="5">
    <source>
        <dbReference type="ARBA" id="ARBA00022664"/>
    </source>
</evidence>
<evidence type="ECO:0000256" key="3">
    <source>
        <dbReference type="ARBA" id="ARBA00022630"/>
    </source>
</evidence>
<dbReference type="PANTHER" id="PTHR45846:SF1">
    <property type="entry name" value="TRNA-DIHYDROURIDINE(47) SYNTHASE [NAD(P)(+)]-LIKE"/>
    <property type="match status" value="1"/>
</dbReference>
<dbReference type="EC" id="1.3.1.-" evidence="20"/>
<feature type="region of interest" description="Disordered" evidence="21">
    <location>
        <begin position="39"/>
        <end position="84"/>
    </location>
</feature>
<evidence type="ECO:0000256" key="4">
    <source>
        <dbReference type="ARBA" id="ARBA00022643"/>
    </source>
</evidence>
<evidence type="ECO:0000256" key="15">
    <source>
        <dbReference type="ARBA" id="ARBA00048266"/>
    </source>
</evidence>
<evidence type="ECO:0000256" key="11">
    <source>
        <dbReference type="ARBA" id="ARBA00022857"/>
    </source>
</evidence>
<comment type="caution">
    <text evidence="23">The sequence shown here is derived from an EMBL/GenBank/DDBJ whole genome shotgun (WGS) entry which is preliminary data.</text>
</comment>
<dbReference type="Pfam" id="PF01207">
    <property type="entry name" value="Dus"/>
    <property type="match status" value="1"/>
</dbReference>
<evidence type="ECO:0000256" key="18">
    <source>
        <dbReference type="ARBA" id="ARBA00049513"/>
    </source>
</evidence>
<dbReference type="GO" id="GO:0006397">
    <property type="term" value="P:mRNA processing"/>
    <property type="evidence" value="ECO:0007669"/>
    <property type="project" value="UniProtKB-KW"/>
</dbReference>
<evidence type="ECO:0000256" key="10">
    <source>
        <dbReference type="ARBA" id="ARBA00022833"/>
    </source>
</evidence>
<dbReference type="CDD" id="cd02801">
    <property type="entry name" value="DUS_like_FMN"/>
    <property type="match status" value="1"/>
</dbReference>
<evidence type="ECO:0000256" key="9">
    <source>
        <dbReference type="ARBA" id="ARBA00022771"/>
    </source>
</evidence>
<keyword evidence="12 20" id="KW-0560">Oxidoreductase</keyword>
<comment type="function">
    <text evidence="14">Catalyzes the synthesis of dihydrouridine, a modified base found in the D-loop of most tRNAs. Specifically modifies U47 in cytoplasmic tRNAs. Catalyzes the synthesis of dihydrouridine in some mRNAs, thereby affecting their translation.</text>
</comment>
<feature type="zinc finger region" description="C3H1-type" evidence="19">
    <location>
        <begin position="85"/>
        <end position="112"/>
    </location>
</feature>
<proteinExistence type="inferred from homology"/>
<evidence type="ECO:0000313" key="23">
    <source>
        <dbReference type="EMBL" id="GIL65743.1"/>
    </source>
</evidence>
<evidence type="ECO:0000256" key="17">
    <source>
        <dbReference type="ARBA" id="ARBA00049447"/>
    </source>
</evidence>
<dbReference type="GO" id="GO:0008270">
    <property type="term" value="F:zinc ion binding"/>
    <property type="evidence" value="ECO:0007669"/>
    <property type="project" value="UniProtKB-KW"/>
</dbReference>
<evidence type="ECO:0000259" key="22">
    <source>
        <dbReference type="PROSITE" id="PS50103"/>
    </source>
</evidence>
<sequence>MESKIEAVNGDLPLPTAQQMLDRCIVPVKAEFLIRKGTRRADAGSSASDAAAAQPASAAEKKQNREQEQSRSESRKQMRKEVRAGRPAELCTNHLLGRCTWGERCKYSHDLAEYLKTKPADLPGSCPWTAVQAKCPYGIMCRYARTHGEDDELHRLLATVPPVSGGGPVAADGGDAAGATVPTAAPVVASAETETVPVLLSELPLPTSIEKEINYLSKDIQNLLWKKRYDYNKADGILKSMDLRISFKGAKKPDSGGSDGGGGEKGGQPTGTGTGTQKAEVLPQGLPALAGDEGGPGRGREGMLHNAASDAAGEEAPMQVDAAASSAPTTTTTTTTMGDAEAVEAPATKRQRTGDISSGGGGGGADVTAADPVTVAPSISDAAAIATLRSEQHLAKEAETDNPTGRTAALVSEAHAAHVEVPLRPSERRRLDFRGKTYLAPLTTVGNLPFRRICKSLGVDVTCGEMALATNLLQGQMSEWALLKRHPSEDFFGVQVCGGYPDALARVGQLLGEQIQVDFVDINMGCPIDLVCDKKAGSALLRQPSRIERILRATSAALGDIPLTFKTRKGYNDGEDVAHTFLHKAGEWGAAAVTLHGRTRQQRYSKLADWEYIHRCGESCAAAGLQLIGNGDVFSYSDWNQHISDTGGHLASLMIGRGALIKPWIFTEIKEQRHWDISASERLELYKQFCAVGLEHWGSDSRGVETTRRFLLEWLSFTCRYVPVGLLEVLPQQMNHRPPAFRGRNELETLFASEDSRDWVRISEMLLGPPPAPISFAAKHKGNSYSAPGTASELDMARG</sequence>
<dbReference type="PROSITE" id="PS01136">
    <property type="entry name" value="UPF0034"/>
    <property type="match status" value="1"/>
</dbReference>
<dbReference type="InterPro" id="IPR041367">
    <property type="entry name" value="Znf-CCCH_4"/>
</dbReference>
<dbReference type="GO" id="GO:0003723">
    <property type="term" value="F:RNA binding"/>
    <property type="evidence" value="ECO:0007669"/>
    <property type="project" value="TreeGrafter"/>
</dbReference>
<evidence type="ECO:0000256" key="20">
    <source>
        <dbReference type="RuleBase" id="RU291113"/>
    </source>
</evidence>
<dbReference type="InterPro" id="IPR000571">
    <property type="entry name" value="Znf_CCCH"/>
</dbReference>
<dbReference type="AlphaFoldDB" id="A0A8J4BUP1"/>
<evidence type="ECO:0000256" key="8">
    <source>
        <dbReference type="ARBA" id="ARBA00022737"/>
    </source>
</evidence>
<feature type="compositionally biased region" description="Low complexity" evidence="21">
    <location>
        <begin position="43"/>
        <end position="58"/>
    </location>
</feature>
<accession>A0A8J4BUP1</accession>
<keyword evidence="24" id="KW-1185">Reference proteome</keyword>
<dbReference type="SUPFAM" id="SSF90229">
    <property type="entry name" value="CCCH zinc finger"/>
    <property type="match status" value="1"/>
</dbReference>
<dbReference type="EMBL" id="BNCO01000078">
    <property type="protein sequence ID" value="GIL65743.1"/>
    <property type="molecule type" value="Genomic_DNA"/>
</dbReference>
<comment type="catalytic activity">
    <reaction evidence="18">
        <text>5,6-dihydrouridine(47) in tRNA + NADP(+) = uridine(47) in tRNA + NADPH + H(+)</text>
        <dbReference type="Rhea" id="RHEA:53360"/>
        <dbReference type="Rhea" id="RHEA-COMP:13539"/>
        <dbReference type="Rhea" id="RHEA-COMP:13540"/>
        <dbReference type="ChEBI" id="CHEBI:15378"/>
        <dbReference type="ChEBI" id="CHEBI:57783"/>
        <dbReference type="ChEBI" id="CHEBI:58349"/>
        <dbReference type="ChEBI" id="CHEBI:65315"/>
        <dbReference type="ChEBI" id="CHEBI:74443"/>
        <dbReference type="EC" id="1.3.1.89"/>
    </reaction>
    <physiologicalReaction direction="right-to-left" evidence="18">
        <dbReference type="Rhea" id="RHEA:53362"/>
    </physiologicalReaction>
</comment>
<keyword evidence="5" id="KW-0507">mRNA processing</keyword>
<keyword evidence="13" id="KW-0520">NAD</keyword>
<gene>
    <name evidence="23" type="ORF">Vafri_19449</name>
</gene>
<dbReference type="GO" id="GO:0102265">
    <property type="term" value="F:tRNA-dihydrouridine47 synthase activity"/>
    <property type="evidence" value="ECO:0007669"/>
    <property type="project" value="UniProtKB-EC"/>
</dbReference>
<keyword evidence="7 19" id="KW-0479">Metal-binding</keyword>
<feature type="compositionally biased region" description="Gly residues" evidence="21">
    <location>
        <begin position="257"/>
        <end position="274"/>
    </location>
</feature>
<dbReference type="InterPro" id="IPR013785">
    <property type="entry name" value="Aldolase_TIM"/>
</dbReference>
<dbReference type="Pfam" id="PF18044">
    <property type="entry name" value="zf-CCCH_4"/>
    <property type="match status" value="1"/>
</dbReference>
<keyword evidence="11" id="KW-0521">NADP</keyword>
<keyword evidence="6 20" id="KW-0819">tRNA processing</keyword>
<comment type="catalytic activity">
    <reaction evidence="15">
        <text>5,6-dihydrouridine(47) in tRNA + NAD(+) = uridine(47) in tRNA + NADH + H(+)</text>
        <dbReference type="Rhea" id="RHEA:53364"/>
        <dbReference type="Rhea" id="RHEA-COMP:13539"/>
        <dbReference type="Rhea" id="RHEA-COMP:13540"/>
        <dbReference type="ChEBI" id="CHEBI:15378"/>
        <dbReference type="ChEBI" id="CHEBI:57540"/>
        <dbReference type="ChEBI" id="CHEBI:57945"/>
        <dbReference type="ChEBI" id="CHEBI:65315"/>
        <dbReference type="ChEBI" id="CHEBI:74443"/>
        <dbReference type="EC" id="1.3.1.89"/>
    </reaction>
    <physiologicalReaction direction="right-to-left" evidence="15">
        <dbReference type="Rhea" id="RHEA:53366"/>
    </physiologicalReaction>
</comment>
<comment type="catalytic activity">
    <reaction evidence="17">
        <text>a 5,6-dihydrouridine in mRNA + NADP(+) = a uridine in mRNA + NADPH + H(+)</text>
        <dbReference type="Rhea" id="RHEA:69855"/>
        <dbReference type="Rhea" id="RHEA-COMP:14658"/>
        <dbReference type="Rhea" id="RHEA-COMP:17789"/>
        <dbReference type="ChEBI" id="CHEBI:15378"/>
        <dbReference type="ChEBI" id="CHEBI:57783"/>
        <dbReference type="ChEBI" id="CHEBI:58349"/>
        <dbReference type="ChEBI" id="CHEBI:65315"/>
        <dbReference type="ChEBI" id="CHEBI:74443"/>
    </reaction>
    <physiologicalReaction direction="right-to-left" evidence="17">
        <dbReference type="Rhea" id="RHEA:69857"/>
    </physiologicalReaction>
</comment>
<dbReference type="PROSITE" id="PS50103">
    <property type="entry name" value="ZF_C3H1"/>
    <property type="match status" value="1"/>
</dbReference>
<dbReference type="Proteomes" id="UP000747399">
    <property type="component" value="Unassembled WGS sequence"/>
</dbReference>
<dbReference type="SUPFAM" id="SSF51395">
    <property type="entry name" value="FMN-linked oxidoreductases"/>
    <property type="match status" value="1"/>
</dbReference>
<keyword evidence="3 20" id="KW-0285">Flavoprotein</keyword>
<dbReference type="InterPro" id="IPR018517">
    <property type="entry name" value="tRNA_hU_synthase_CS"/>
</dbReference>
<comment type="similarity">
    <text evidence="20">Belongs to the dus family. Dus3 subfamily.</text>
</comment>
<comment type="cofactor">
    <cofactor evidence="1 20">
        <name>FMN</name>
        <dbReference type="ChEBI" id="CHEBI:58210"/>
    </cofactor>
</comment>
<evidence type="ECO:0000256" key="12">
    <source>
        <dbReference type="ARBA" id="ARBA00023002"/>
    </source>
</evidence>
<feature type="compositionally biased region" description="Basic and acidic residues" evidence="21">
    <location>
        <begin position="59"/>
        <end position="84"/>
    </location>
</feature>
<name>A0A8J4BUP1_9CHLO</name>
<evidence type="ECO:0000256" key="16">
    <source>
        <dbReference type="ARBA" id="ARBA00048342"/>
    </source>
</evidence>